<comment type="caution">
    <text evidence="2">The sequence shown here is derived from an EMBL/GenBank/DDBJ whole genome shotgun (WGS) entry which is preliminary data.</text>
</comment>
<proteinExistence type="predicted"/>
<accession>A0A093W201</accession>
<feature type="compositionally biased region" description="Polar residues" evidence="1">
    <location>
        <begin position="479"/>
        <end position="488"/>
    </location>
</feature>
<feature type="compositionally biased region" description="Basic residues" evidence="1">
    <location>
        <begin position="67"/>
        <end position="79"/>
    </location>
</feature>
<evidence type="ECO:0000313" key="2">
    <source>
        <dbReference type="EMBL" id="KFX52891.1"/>
    </source>
</evidence>
<evidence type="ECO:0000256" key="1">
    <source>
        <dbReference type="SAM" id="MobiDB-lite"/>
    </source>
</evidence>
<organism evidence="2">
    <name type="scientific">Talaromyces marneffei PM1</name>
    <dbReference type="NCBI Taxonomy" id="1077442"/>
    <lineage>
        <taxon>Eukaryota</taxon>
        <taxon>Fungi</taxon>
        <taxon>Dikarya</taxon>
        <taxon>Ascomycota</taxon>
        <taxon>Pezizomycotina</taxon>
        <taxon>Eurotiomycetes</taxon>
        <taxon>Eurotiomycetidae</taxon>
        <taxon>Eurotiales</taxon>
        <taxon>Trichocomaceae</taxon>
        <taxon>Talaromyces</taxon>
        <taxon>Talaromyces sect. Talaromyces</taxon>
    </lineage>
</organism>
<reference evidence="2" key="1">
    <citation type="journal article" date="2014" name="PLoS Genet.">
        <title>Signature Gene Expression Reveals Novel Clues to the Molecular Mechanisms of Dimorphic Transition in Penicillium marneffei.</title>
        <authorList>
            <person name="Yang E."/>
            <person name="Wang G."/>
            <person name="Cai J."/>
            <person name="Woo P.C."/>
            <person name="Lau S.K."/>
            <person name="Yuen K.-Y."/>
            <person name="Chow W.-N."/>
            <person name="Lin X."/>
        </authorList>
    </citation>
    <scope>NUCLEOTIDE SEQUENCE [LARGE SCALE GENOMIC DNA]</scope>
    <source>
        <strain evidence="2">PM1</strain>
    </source>
</reference>
<sequence>MTEEQELLAKIGQLAGMFDFRRKLNWEPYLTRAGQINQHKNQHQHLAPSSNYHTRHPRAGWAPYRGRGTRGRPVSHRNRTLILNNNTPDASKAEAADNATPPPASTNGWVAKRDRHMQLINSSIYDKEVQARTKAIAETEKSKREKRAKAEEAKVMRYAQGVRNVHATPVAGPSGVATQPSTSYQIFIHDTPFQVVRGGSKLIRQSSAPSHGSFVHHILTYVSEDPKNANATPKKVVVGGVTFVRSKKGNLHRLGAVVAKRKPSKIKKKNELCKRFSRTGTRFSPYYTAILHDAKAVLGVDKNTDHVTKDPIVHTSTTRTKWQSAKTFYKLVNAAQEIVAISPTSHHLIDPLFVSISFEGVARILNVATHMSVSHLEHPSVATLQSLAIAKRPENAQIVTSMSAQIMPTRESARRRNAPYPMLTTTPLDGEGEEEEEDISSEEEYDEIDSDDIDSDELDSDEDEPMVEFVEGGTDDQELSGQQDFVHF</sequence>
<dbReference type="EMBL" id="JPOX01000002">
    <property type="protein sequence ID" value="KFX52891.1"/>
    <property type="molecule type" value="Genomic_DNA"/>
</dbReference>
<name>A0A093W201_TALMA</name>
<feature type="compositionally biased region" description="Acidic residues" evidence="1">
    <location>
        <begin position="430"/>
        <end position="466"/>
    </location>
</feature>
<feature type="region of interest" description="Disordered" evidence="1">
    <location>
        <begin position="408"/>
        <end position="488"/>
    </location>
</feature>
<protein>
    <submittedName>
        <fullName evidence="2">Zinc finger CCCH domain-containing protein</fullName>
    </submittedName>
</protein>
<gene>
    <name evidence="2" type="ORF">GQ26_0022820</name>
</gene>
<feature type="region of interest" description="Disordered" evidence="1">
    <location>
        <begin position="47"/>
        <end position="109"/>
    </location>
</feature>
<dbReference type="AlphaFoldDB" id="A0A093W201"/>